<sequence length="80" mass="8880">MDRKARVLKAAELGASDAVQYLRFMLHDENAPDRSRIQAAEILLNRAYGRPGIAEAEAEAASAAKDIYEDFLRAVSGEEW</sequence>
<geneLocation type="plasmid" evidence="1">
    <name>pRGFK1370</name>
</geneLocation>
<name>A0A0H5Q6Q0_9ZZZZ</name>
<keyword evidence="1" id="KW-0614">Plasmid</keyword>
<dbReference type="EMBL" id="LN853931">
    <property type="protein sequence ID" value="CRY97099.1"/>
    <property type="molecule type" value="Genomic_DNA"/>
</dbReference>
<reference evidence="1" key="1">
    <citation type="submission" date="2015-06" db="EMBL/GenBank/DDBJ databases">
        <authorList>
            <person name="Joergensen T."/>
        </authorList>
    </citation>
    <scope>NUCLEOTIDE SEQUENCE</scope>
    <source>
        <plasmid evidence="1">pRGFK1370</plasmid>
    </source>
</reference>
<accession>A0A0H5Q6Q0</accession>
<reference evidence="1" key="2">
    <citation type="submission" date="2015-07" db="EMBL/GenBank/DDBJ databases">
        <title>Plasmids, circular viruses and viroids from rat gut.</title>
        <authorList>
            <person name="Jorgensen T.J."/>
            <person name="Hansen M.A."/>
            <person name="Xu Z."/>
            <person name="Tabak M.A."/>
            <person name="Sorensen S.J."/>
            <person name="Hansen L.H."/>
        </authorList>
    </citation>
    <scope>NUCLEOTIDE SEQUENCE</scope>
    <source>
        <plasmid evidence="1">pRGFK1370</plasmid>
    </source>
</reference>
<proteinExistence type="predicted"/>
<protein>
    <submittedName>
        <fullName evidence="1">Uncharacterized protein</fullName>
    </submittedName>
</protein>
<organism evidence="1">
    <name type="scientific">uncultured prokaryote</name>
    <dbReference type="NCBI Taxonomy" id="198431"/>
    <lineage>
        <taxon>unclassified sequences</taxon>
        <taxon>environmental samples</taxon>
    </lineage>
</organism>
<evidence type="ECO:0000313" key="1">
    <source>
        <dbReference type="EMBL" id="CRY97099.1"/>
    </source>
</evidence>
<dbReference type="AlphaFoldDB" id="A0A0H5Q6Q0"/>